<dbReference type="InterPro" id="IPR050640">
    <property type="entry name" value="Bact_2-comp_sensor_kinase"/>
</dbReference>
<keyword evidence="5 13" id="KW-0812">Transmembrane</keyword>
<keyword evidence="2" id="KW-1003">Cell membrane</keyword>
<dbReference type="Gene3D" id="3.30.565.10">
    <property type="entry name" value="Histidine kinase-like ATPase, C-terminal domain"/>
    <property type="match status" value="1"/>
</dbReference>
<comment type="caution">
    <text evidence="15">The sequence shown here is derived from an EMBL/GenBank/DDBJ whole genome shotgun (WGS) entry which is preliminary data.</text>
</comment>
<keyword evidence="8" id="KW-0067">ATP-binding</keyword>
<keyword evidence="6" id="KW-0547">Nucleotide-binding</keyword>
<dbReference type="Pfam" id="PF06580">
    <property type="entry name" value="His_kinase"/>
    <property type="match status" value="1"/>
</dbReference>
<dbReference type="PROSITE" id="PS50885">
    <property type="entry name" value="HAMP"/>
    <property type="match status" value="1"/>
</dbReference>
<dbReference type="PANTHER" id="PTHR34220:SF11">
    <property type="entry name" value="SENSOR PROTEIN KINASE HPTS"/>
    <property type="match status" value="1"/>
</dbReference>
<dbReference type="SMART" id="SM00304">
    <property type="entry name" value="HAMP"/>
    <property type="match status" value="1"/>
</dbReference>
<evidence type="ECO:0000256" key="10">
    <source>
        <dbReference type="ARBA" id="ARBA00023012"/>
    </source>
</evidence>
<feature type="domain" description="HAMP" evidence="14">
    <location>
        <begin position="317"/>
        <end position="369"/>
    </location>
</feature>
<keyword evidence="9 13" id="KW-1133">Transmembrane helix</keyword>
<dbReference type="InterPro" id="IPR036890">
    <property type="entry name" value="HATPase_C_sf"/>
</dbReference>
<evidence type="ECO:0000313" key="15">
    <source>
        <dbReference type="EMBL" id="ODM07227.1"/>
    </source>
</evidence>
<evidence type="ECO:0000256" key="6">
    <source>
        <dbReference type="ARBA" id="ARBA00022741"/>
    </source>
</evidence>
<dbReference type="CDD" id="cd06225">
    <property type="entry name" value="HAMP"/>
    <property type="match status" value="1"/>
</dbReference>
<accession>A0A1E3AF49</accession>
<dbReference type="AlphaFoldDB" id="A0A1E3AF49"/>
<evidence type="ECO:0000313" key="16">
    <source>
        <dbReference type="Proteomes" id="UP000094067"/>
    </source>
</evidence>
<dbReference type="Pfam" id="PF00672">
    <property type="entry name" value="HAMP"/>
    <property type="match status" value="1"/>
</dbReference>
<evidence type="ECO:0000256" key="12">
    <source>
        <dbReference type="SAM" id="Coils"/>
    </source>
</evidence>
<dbReference type="SUPFAM" id="SSF55874">
    <property type="entry name" value="ATPase domain of HSP90 chaperone/DNA topoisomerase II/histidine kinase"/>
    <property type="match status" value="1"/>
</dbReference>
<evidence type="ECO:0000256" key="7">
    <source>
        <dbReference type="ARBA" id="ARBA00022777"/>
    </source>
</evidence>
<evidence type="ECO:0000256" key="3">
    <source>
        <dbReference type="ARBA" id="ARBA00022553"/>
    </source>
</evidence>
<dbReference type="InterPro" id="IPR003594">
    <property type="entry name" value="HATPase_dom"/>
</dbReference>
<evidence type="ECO:0000256" key="8">
    <source>
        <dbReference type="ARBA" id="ARBA00022840"/>
    </source>
</evidence>
<dbReference type="GO" id="GO:0000155">
    <property type="term" value="F:phosphorelay sensor kinase activity"/>
    <property type="evidence" value="ECO:0007669"/>
    <property type="project" value="InterPro"/>
</dbReference>
<evidence type="ECO:0000256" key="4">
    <source>
        <dbReference type="ARBA" id="ARBA00022679"/>
    </source>
</evidence>
<dbReference type="PANTHER" id="PTHR34220">
    <property type="entry name" value="SENSOR HISTIDINE KINASE YPDA"/>
    <property type="match status" value="1"/>
</dbReference>
<evidence type="ECO:0000256" key="13">
    <source>
        <dbReference type="SAM" id="Phobius"/>
    </source>
</evidence>
<dbReference type="EC" id="2.7.13.3" evidence="15"/>
<evidence type="ECO:0000256" key="11">
    <source>
        <dbReference type="ARBA" id="ARBA00023136"/>
    </source>
</evidence>
<protein>
    <submittedName>
        <fullName evidence="15">Sensor histidine kinase YehU</fullName>
        <ecNumber evidence="15">2.7.13.3</ecNumber>
    </submittedName>
</protein>
<dbReference type="GO" id="GO:0005524">
    <property type="term" value="F:ATP binding"/>
    <property type="evidence" value="ECO:0007669"/>
    <property type="project" value="UniProtKB-KW"/>
</dbReference>
<comment type="subcellular location">
    <subcellularLocation>
        <location evidence="1">Cell membrane</location>
        <topology evidence="1">Multi-pass membrane protein</topology>
    </subcellularLocation>
</comment>
<feature type="transmembrane region" description="Helical" evidence="13">
    <location>
        <begin position="292"/>
        <end position="319"/>
    </location>
</feature>
<dbReference type="GO" id="GO:0005886">
    <property type="term" value="C:plasma membrane"/>
    <property type="evidence" value="ECO:0007669"/>
    <property type="project" value="UniProtKB-SubCell"/>
</dbReference>
<evidence type="ECO:0000256" key="5">
    <source>
        <dbReference type="ARBA" id="ARBA00022692"/>
    </source>
</evidence>
<organism evidence="15 16">
    <name type="scientific">Eisenbergiella tayi</name>
    <dbReference type="NCBI Taxonomy" id="1432052"/>
    <lineage>
        <taxon>Bacteria</taxon>
        <taxon>Bacillati</taxon>
        <taxon>Bacillota</taxon>
        <taxon>Clostridia</taxon>
        <taxon>Lachnospirales</taxon>
        <taxon>Lachnospiraceae</taxon>
        <taxon>Eisenbergiella</taxon>
    </lineage>
</organism>
<dbReference type="RefSeq" id="WP_069152922.1">
    <property type="nucleotide sequence ID" value="NZ_MCGH01000002.1"/>
</dbReference>
<dbReference type="Pfam" id="PF02518">
    <property type="entry name" value="HATPase_c"/>
    <property type="match status" value="1"/>
</dbReference>
<dbReference type="EMBL" id="MCGH01000002">
    <property type="protein sequence ID" value="ODM07227.1"/>
    <property type="molecule type" value="Genomic_DNA"/>
</dbReference>
<name>A0A1E3AF49_9FIRM</name>
<evidence type="ECO:0000256" key="9">
    <source>
        <dbReference type="ARBA" id="ARBA00022989"/>
    </source>
</evidence>
<dbReference type="InterPro" id="IPR010559">
    <property type="entry name" value="Sig_transdc_His_kin_internal"/>
</dbReference>
<keyword evidence="3" id="KW-0597">Phosphoprotein</keyword>
<gene>
    <name evidence="15" type="primary">yehU_19</name>
    <name evidence="15" type="ORF">BEI61_03117</name>
</gene>
<dbReference type="Proteomes" id="UP000094067">
    <property type="component" value="Unassembled WGS sequence"/>
</dbReference>
<evidence type="ECO:0000256" key="1">
    <source>
        <dbReference type="ARBA" id="ARBA00004651"/>
    </source>
</evidence>
<keyword evidence="4 15" id="KW-0808">Transferase</keyword>
<keyword evidence="12" id="KW-0175">Coiled coil</keyword>
<keyword evidence="11 13" id="KW-0472">Membrane</keyword>
<reference evidence="15 16" key="1">
    <citation type="submission" date="2016-07" db="EMBL/GenBank/DDBJ databases">
        <title>Characterization of isolates of Eisenbergiella tayi derived from blood cultures, using whole genome sequencing.</title>
        <authorList>
            <person name="Burdz T."/>
            <person name="Wiebe D."/>
            <person name="Huynh C."/>
            <person name="Bernard K."/>
        </authorList>
    </citation>
    <scope>NUCLEOTIDE SEQUENCE [LARGE SCALE GENOMIC DNA]</scope>
    <source>
        <strain evidence="15 16">NML 110608</strain>
    </source>
</reference>
<evidence type="ECO:0000256" key="2">
    <source>
        <dbReference type="ARBA" id="ARBA00022475"/>
    </source>
</evidence>
<dbReference type="Gene3D" id="6.10.340.10">
    <property type="match status" value="1"/>
</dbReference>
<keyword evidence="7 15" id="KW-0418">Kinase</keyword>
<evidence type="ECO:0000259" key="14">
    <source>
        <dbReference type="PROSITE" id="PS50885"/>
    </source>
</evidence>
<sequence>MPHISLKYKLSVFLILLTLLPTLTTGIFSYRVLLKSLTENTQKSEMSILENQMTNFDLAMHNFETILNDLVTSESTQGFLQFRKEKESEIYYSDLLLLTSKLDSLISQRGDSLNMAAFLWNDGDLPLIRGNSGGMNLAGDYTKREPFSGFLQADASIHWKVFTEGEEPVIYAYRTIYDASANANIGVALINFTSEYYKELLTRTMDKGAFYVLLDGEDRIVYTDGASVEEEAKLQELLWKEGMGGVLSGEKGVVSLLLEDRTYLVSFAESETNGWTYLYFNPLTNINESIHAITWLVLFVMALTAILAVIAAVVLYHYLNAPIGRLSKAMANMEKGILETRVDIPRRDELGQLGDGFNQMSEKIRNLISDIEKEQNEKRRAEIHFLQAQITPHFLYNTLNSIKSLARLKRTEDAADMTTSLISLLRLVNSGDEIITLSQELEYVKNYAAIMSFRRNRNFQIRAELDAGTENCRIPKFSLQPFVENSIIHGFSESGMENGNEEYQILVRAYFEESRLCVQVADNGKGFRTETIAEKPEENGIRFSHIGMANVEERIHLYFGKEYGIKVDSTPGKGTVVYLTLPGKDSDNL</sequence>
<proteinExistence type="predicted"/>
<dbReference type="InterPro" id="IPR003660">
    <property type="entry name" value="HAMP_dom"/>
</dbReference>
<feature type="coiled-coil region" evidence="12">
    <location>
        <begin position="357"/>
        <end position="384"/>
    </location>
</feature>
<dbReference type="SUPFAM" id="SSF158472">
    <property type="entry name" value="HAMP domain-like"/>
    <property type="match status" value="1"/>
</dbReference>
<keyword evidence="10" id="KW-0902">Two-component regulatory system</keyword>